<dbReference type="GO" id="GO:0005262">
    <property type="term" value="F:calcium channel activity"/>
    <property type="evidence" value="ECO:0007669"/>
    <property type="project" value="TreeGrafter"/>
</dbReference>
<dbReference type="GO" id="GO:0005509">
    <property type="term" value="F:calcium ion binding"/>
    <property type="evidence" value="ECO:0007669"/>
    <property type="project" value="InterPro"/>
</dbReference>
<dbReference type="InterPro" id="IPR006685">
    <property type="entry name" value="MscS_channel_2nd"/>
</dbReference>
<feature type="transmembrane region" description="Helical" evidence="6">
    <location>
        <begin position="101"/>
        <end position="122"/>
    </location>
</feature>
<dbReference type="GO" id="GO:0016020">
    <property type="term" value="C:membrane"/>
    <property type="evidence" value="ECO:0007669"/>
    <property type="project" value="UniProtKB-SubCell"/>
</dbReference>
<dbReference type="Proteomes" id="UP000765509">
    <property type="component" value="Unassembled WGS sequence"/>
</dbReference>
<evidence type="ECO:0000256" key="2">
    <source>
        <dbReference type="ARBA" id="ARBA00022692"/>
    </source>
</evidence>
<dbReference type="Gene3D" id="2.30.30.60">
    <property type="match status" value="1"/>
</dbReference>
<feature type="transmembrane region" description="Helical" evidence="6">
    <location>
        <begin position="479"/>
        <end position="497"/>
    </location>
</feature>
<feature type="transmembrane region" description="Helical" evidence="6">
    <location>
        <begin position="178"/>
        <end position="201"/>
    </location>
</feature>
<proteinExistence type="predicted"/>
<gene>
    <name evidence="8" type="ORF">O181_030236</name>
</gene>
<evidence type="ECO:0000256" key="6">
    <source>
        <dbReference type="SAM" id="Phobius"/>
    </source>
</evidence>
<feature type="domain" description="EF-hand" evidence="7">
    <location>
        <begin position="386"/>
        <end position="421"/>
    </location>
</feature>
<feature type="transmembrane region" description="Helical" evidence="6">
    <location>
        <begin position="134"/>
        <end position="158"/>
    </location>
</feature>
<evidence type="ECO:0000313" key="9">
    <source>
        <dbReference type="Proteomes" id="UP000765509"/>
    </source>
</evidence>
<feature type="transmembrane region" description="Helical" evidence="6">
    <location>
        <begin position="221"/>
        <end position="240"/>
    </location>
</feature>
<reference evidence="8" key="1">
    <citation type="submission" date="2021-03" db="EMBL/GenBank/DDBJ databases">
        <title>Draft genome sequence of rust myrtle Austropuccinia psidii MF-1, a brazilian biotype.</title>
        <authorList>
            <person name="Quecine M.C."/>
            <person name="Pachon D.M.R."/>
            <person name="Bonatelli M.L."/>
            <person name="Correr F.H."/>
            <person name="Franceschini L.M."/>
            <person name="Leite T.F."/>
            <person name="Margarido G.R.A."/>
            <person name="Almeida C.A."/>
            <person name="Ferrarezi J.A."/>
            <person name="Labate C.A."/>
        </authorList>
    </citation>
    <scope>NUCLEOTIDE SEQUENCE</scope>
    <source>
        <strain evidence="8">MF-1</strain>
    </source>
</reference>
<dbReference type="EMBL" id="AVOT02010621">
    <property type="protein sequence ID" value="MBW0490521.1"/>
    <property type="molecule type" value="Genomic_DNA"/>
</dbReference>
<dbReference type="AlphaFoldDB" id="A0A9Q3CY32"/>
<dbReference type="InterPro" id="IPR058650">
    <property type="entry name" value="Msy1/2-like"/>
</dbReference>
<comment type="caution">
    <text evidence="8">The sequence shown here is derived from an EMBL/GenBank/DDBJ whole genome shotgun (WGS) entry which is preliminary data.</text>
</comment>
<dbReference type="PROSITE" id="PS50222">
    <property type="entry name" value="EF_HAND_2"/>
    <property type="match status" value="1"/>
</dbReference>
<evidence type="ECO:0000259" key="7">
    <source>
        <dbReference type="PROSITE" id="PS50222"/>
    </source>
</evidence>
<dbReference type="Pfam" id="PF00924">
    <property type="entry name" value="MS_channel_2nd"/>
    <property type="match status" value="1"/>
</dbReference>
<evidence type="ECO:0000256" key="3">
    <source>
        <dbReference type="ARBA" id="ARBA00022989"/>
    </source>
</evidence>
<dbReference type="PROSITE" id="PS00018">
    <property type="entry name" value="EF_HAND_1"/>
    <property type="match status" value="1"/>
</dbReference>
<dbReference type="InterPro" id="IPR010920">
    <property type="entry name" value="LSM_dom_sf"/>
</dbReference>
<dbReference type="SUPFAM" id="SSF50182">
    <property type="entry name" value="Sm-like ribonucleoproteins"/>
    <property type="match status" value="1"/>
</dbReference>
<evidence type="ECO:0000256" key="1">
    <source>
        <dbReference type="ARBA" id="ARBA00004370"/>
    </source>
</evidence>
<keyword evidence="4 6" id="KW-0472">Membrane</keyword>
<organism evidence="8 9">
    <name type="scientific">Austropuccinia psidii MF-1</name>
    <dbReference type="NCBI Taxonomy" id="1389203"/>
    <lineage>
        <taxon>Eukaryota</taxon>
        <taxon>Fungi</taxon>
        <taxon>Dikarya</taxon>
        <taxon>Basidiomycota</taxon>
        <taxon>Pucciniomycotina</taxon>
        <taxon>Pucciniomycetes</taxon>
        <taxon>Pucciniales</taxon>
        <taxon>Sphaerophragmiaceae</taxon>
        <taxon>Austropuccinia</taxon>
    </lineage>
</organism>
<dbReference type="PANTHER" id="PTHR31323:SF15">
    <property type="entry name" value="MECHANOSENSITIVE ION CHANNEL PROTEIN MSY1"/>
    <property type="match status" value="1"/>
</dbReference>
<dbReference type="GO" id="GO:0006874">
    <property type="term" value="P:intracellular calcium ion homeostasis"/>
    <property type="evidence" value="ECO:0007669"/>
    <property type="project" value="TreeGrafter"/>
</dbReference>
<protein>
    <recommendedName>
        <fullName evidence="7">EF-hand domain-containing protein</fullName>
    </recommendedName>
</protein>
<evidence type="ECO:0000313" key="8">
    <source>
        <dbReference type="EMBL" id="MBW0490521.1"/>
    </source>
</evidence>
<evidence type="ECO:0000256" key="4">
    <source>
        <dbReference type="ARBA" id="ARBA00023136"/>
    </source>
</evidence>
<evidence type="ECO:0000256" key="5">
    <source>
        <dbReference type="SAM" id="MobiDB-lite"/>
    </source>
</evidence>
<feature type="compositionally biased region" description="Polar residues" evidence="5">
    <location>
        <begin position="734"/>
        <end position="749"/>
    </location>
</feature>
<sequence>MVNLIYKKSTDSAPSLGARHSLQFSPKSLHHQTELKDSQHPSFITFSRPQSSSYLKMESYSSSTPPLRTHSVSIPTEIATGAKSSSKLLNSISNSHIMVRWFFFITPPLIIVWIPGAIGLSMEQKHFKIAGAPLIWWSSWLSVAWLGWWVGLIIGMLLPHLFKYTLGMFLPSDLVNKWFGVITALKNAIMGVFWSFSSWVAFNVFILKMREETNESDEKRLHIFVQFLFGMFVSSIALVAEKLLIQIIARAFHEKSYADQIEEQKSAIKFLTTLYRNSHDIGRSDTLDRALQNPQKVAERPAKLLKSALKGVKNVAQSTTTVFGAVASEISGEQILQPNSSSSLVLSALSSVNKSRQLARRFYYSFVPINYRQVMVLGDISPCFNEDEEDALRCFSILDKDGNGDCSLEEMELACTELHYDRVSLAASMRDLDNAVGKLNSILMFIWHFLSILIIIALLDVSFQTMLASAGTLTLGLSWLIGTTAQEILASLIFLFVKHPYDVSDRVDIDDEEYIVKEIHLLYTVFRKTDGKIAQLPHSVLNTKRVVNIRRSGPISEPFTWEVGFNTPFKKVEELRKKMEAFVQVERRDFFKDFDVSIEDFEGQEKLTLSASINYKSNWQNLPLKAQRRNKWICALKQVMAELEIYGPAGAGDPNPKPEPTLIQLLDGPLPHFTSTLPNTPEKGFPRQEEGLERRRSASEEFEGGDGLPPTSHKPLSSAQNAWDADHLSFAGMGSSSYHSGKTYSESPR</sequence>
<dbReference type="InterPro" id="IPR023408">
    <property type="entry name" value="MscS_beta-dom_sf"/>
</dbReference>
<feature type="transmembrane region" description="Helical" evidence="6">
    <location>
        <begin position="439"/>
        <end position="459"/>
    </location>
</feature>
<keyword evidence="9" id="KW-1185">Reference proteome</keyword>
<accession>A0A9Q3CY32</accession>
<keyword evidence="2 6" id="KW-0812">Transmembrane</keyword>
<dbReference type="PANTHER" id="PTHR31323">
    <property type="entry name" value="MECHANOSENSITIVE ION CHANNEL PROTEIN MSY2"/>
    <property type="match status" value="1"/>
</dbReference>
<comment type="subcellular location">
    <subcellularLocation>
        <location evidence="1">Membrane</location>
    </subcellularLocation>
</comment>
<feature type="compositionally biased region" description="Basic and acidic residues" evidence="5">
    <location>
        <begin position="684"/>
        <end position="699"/>
    </location>
</feature>
<dbReference type="InterPro" id="IPR002048">
    <property type="entry name" value="EF_hand_dom"/>
</dbReference>
<keyword evidence="3 6" id="KW-1133">Transmembrane helix</keyword>
<dbReference type="Pfam" id="PF25886">
    <property type="entry name" value="Msy1"/>
    <property type="match status" value="1"/>
</dbReference>
<dbReference type="InterPro" id="IPR018247">
    <property type="entry name" value="EF_Hand_1_Ca_BS"/>
</dbReference>
<name>A0A9Q3CY32_9BASI</name>
<dbReference type="OrthoDB" id="544685at2759"/>
<feature type="region of interest" description="Disordered" evidence="5">
    <location>
        <begin position="650"/>
        <end position="749"/>
    </location>
</feature>